<evidence type="ECO:0000259" key="4">
    <source>
        <dbReference type="PROSITE" id="PS01124"/>
    </source>
</evidence>
<evidence type="ECO:0000256" key="2">
    <source>
        <dbReference type="ARBA" id="ARBA00023125"/>
    </source>
</evidence>
<dbReference type="Proteomes" id="UP000535182">
    <property type="component" value="Unassembled WGS sequence"/>
</dbReference>
<feature type="domain" description="HTH araC/xylS-type" evidence="4">
    <location>
        <begin position="239"/>
        <end position="337"/>
    </location>
</feature>
<evidence type="ECO:0000256" key="3">
    <source>
        <dbReference type="ARBA" id="ARBA00023163"/>
    </source>
</evidence>
<dbReference type="Pfam" id="PF12833">
    <property type="entry name" value="HTH_18"/>
    <property type="match status" value="1"/>
</dbReference>
<dbReference type="InterPro" id="IPR009057">
    <property type="entry name" value="Homeodomain-like_sf"/>
</dbReference>
<proteinExistence type="predicted"/>
<dbReference type="GO" id="GO:0000976">
    <property type="term" value="F:transcription cis-regulatory region binding"/>
    <property type="evidence" value="ECO:0007669"/>
    <property type="project" value="TreeGrafter"/>
</dbReference>
<evidence type="ECO:0000256" key="1">
    <source>
        <dbReference type="ARBA" id="ARBA00023015"/>
    </source>
</evidence>
<evidence type="ECO:0000313" key="6">
    <source>
        <dbReference type="Proteomes" id="UP000535182"/>
    </source>
</evidence>
<dbReference type="GO" id="GO:0003700">
    <property type="term" value="F:DNA-binding transcription factor activity"/>
    <property type="evidence" value="ECO:0007669"/>
    <property type="project" value="InterPro"/>
</dbReference>
<accession>A0A9X0U664</accession>
<dbReference type="GO" id="GO:0005829">
    <property type="term" value="C:cytosol"/>
    <property type="evidence" value="ECO:0007669"/>
    <property type="project" value="TreeGrafter"/>
</dbReference>
<gene>
    <name evidence="5" type="ORF">HDF14_003115</name>
</gene>
<dbReference type="InterPro" id="IPR032687">
    <property type="entry name" value="AraC-type_N"/>
</dbReference>
<protein>
    <submittedName>
        <fullName evidence="5">AraC-like DNA-binding protein</fullName>
    </submittedName>
</protein>
<dbReference type="AlphaFoldDB" id="A0A9X0U664"/>
<keyword evidence="2" id="KW-0238">DNA-binding</keyword>
<dbReference type="Pfam" id="PF12625">
    <property type="entry name" value="Arabinose_bd"/>
    <property type="match status" value="1"/>
</dbReference>
<comment type="caution">
    <text evidence="5">The sequence shown here is derived from an EMBL/GenBank/DDBJ whole genome shotgun (WGS) entry which is preliminary data.</text>
</comment>
<keyword evidence="3" id="KW-0804">Transcription</keyword>
<name>A0A9X0U664_9BACT</name>
<dbReference type="Gene3D" id="1.10.10.60">
    <property type="entry name" value="Homeodomain-like"/>
    <property type="match status" value="1"/>
</dbReference>
<organism evidence="5 6">
    <name type="scientific">Tunturiibacter gelidiferens</name>
    <dbReference type="NCBI Taxonomy" id="3069689"/>
    <lineage>
        <taxon>Bacteria</taxon>
        <taxon>Pseudomonadati</taxon>
        <taxon>Acidobacteriota</taxon>
        <taxon>Terriglobia</taxon>
        <taxon>Terriglobales</taxon>
        <taxon>Acidobacteriaceae</taxon>
        <taxon>Tunturiibacter</taxon>
    </lineage>
</organism>
<dbReference type="PANTHER" id="PTHR47894:SF4">
    <property type="entry name" value="HTH-TYPE TRANSCRIPTIONAL REGULATOR GADX"/>
    <property type="match status" value="1"/>
</dbReference>
<dbReference type="InterPro" id="IPR018060">
    <property type="entry name" value="HTH_AraC"/>
</dbReference>
<sequence>MLRPHLPENLQRVGFLSCLPELLRRFDVDPLEVLAAAGLTASALEDPDGMIPYRAMGLLSQLSCEKTRCSHFGLEIGRQIRTETLGLLGELMRNSPTLRVALQDFAINQHRNAHGGVTYLLEDKMQAFFGYAVYQPNVPGQYLICDGAAMGAFTIFCELAGTGHASALEVLLARSEPRNVSHYRHAFGVKLAFNADQTAVVFPRRMLDQPVAGADVRRRIVLEKQVQVLWHAGGIDIVTQLQRELRVALIRGCFSATAIARQLGMSRRTLDRRLDASGMKFQEALDDTRCEYAQQLLDCTQLKIADIATIVGYADPSILTRGFVRWAGVTPSQWRTKLGREADTCADNIK</sequence>
<evidence type="ECO:0000313" key="5">
    <source>
        <dbReference type="EMBL" id="MBB5329497.1"/>
    </source>
</evidence>
<keyword evidence="1" id="KW-0805">Transcription regulation</keyword>
<dbReference type="PANTHER" id="PTHR47894">
    <property type="entry name" value="HTH-TYPE TRANSCRIPTIONAL REGULATOR GADX"/>
    <property type="match status" value="1"/>
</dbReference>
<dbReference type="PROSITE" id="PS01124">
    <property type="entry name" value="HTH_ARAC_FAMILY_2"/>
    <property type="match status" value="1"/>
</dbReference>
<keyword evidence="6" id="KW-1185">Reference proteome</keyword>
<reference evidence="5 6" key="1">
    <citation type="submission" date="2020-08" db="EMBL/GenBank/DDBJ databases">
        <title>Genomic Encyclopedia of Type Strains, Phase IV (KMG-V): Genome sequencing to study the core and pangenomes of soil and plant-associated prokaryotes.</title>
        <authorList>
            <person name="Whitman W."/>
        </authorList>
    </citation>
    <scope>NUCLEOTIDE SEQUENCE [LARGE SCALE GENOMIC DNA]</scope>
    <source>
        <strain evidence="5 6">X5P2</strain>
    </source>
</reference>
<dbReference type="SMART" id="SM00342">
    <property type="entry name" value="HTH_ARAC"/>
    <property type="match status" value="1"/>
</dbReference>
<dbReference type="SUPFAM" id="SSF46689">
    <property type="entry name" value="Homeodomain-like"/>
    <property type="match status" value="1"/>
</dbReference>
<dbReference type="RefSeq" id="WP_183977984.1">
    <property type="nucleotide sequence ID" value="NZ_JACHEB010000006.1"/>
</dbReference>
<dbReference type="EMBL" id="JACHEB010000006">
    <property type="protein sequence ID" value="MBB5329497.1"/>
    <property type="molecule type" value="Genomic_DNA"/>
</dbReference>